<dbReference type="EMBL" id="JAPFFM010000009">
    <property type="protein sequence ID" value="KAJ6747665.1"/>
    <property type="molecule type" value="Genomic_DNA"/>
</dbReference>
<protein>
    <submittedName>
        <fullName evidence="2">Uncharacterized protein</fullName>
    </submittedName>
</protein>
<evidence type="ECO:0000313" key="3">
    <source>
        <dbReference type="Proteomes" id="UP001151752"/>
    </source>
</evidence>
<organism evidence="2 3">
    <name type="scientific">Salix koriyanagi</name>
    <dbReference type="NCBI Taxonomy" id="2511006"/>
    <lineage>
        <taxon>Eukaryota</taxon>
        <taxon>Viridiplantae</taxon>
        <taxon>Streptophyta</taxon>
        <taxon>Embryophyta</taxon>
        <taxon>Tracheophyta</taxon>
        <taxon>Spermatophyta</taxon>
        <taxon>Magnoliopsida</taxon>
        <taxon>eudicotyledons</taxon>
        <taxon>Gunneridae</taxon>
        <taxon>Pentapetalae</taxon>
        <taxon>rosids</taxon>
        <taxon>fabids</taxon>
        <taxon>Malpighiales</taxon>
        <taxon>Salicaceae</taxon>
        <taxon>Saliceae</taxon>
        <taxon>Salix</taxon>
    </lineage>
</organism>
<name>A0A9Q0VF54_9ROSI</name>
<evidence type="ECO:0000256" key="1">
    <source>
        <dbReference type="SAM" id="MobiDB-lite"/>
    </source>
</evidence>
<accession>A0A9Q0VF54</accession>
<reference evidence="2" key="1">
    <citation type="submission" date="2022-11" db="EMBL/GenBank/DDBJ databases">
        <authorList>
            <person name="Hyden B.L."/>
            <person name="Feng K."/>
            <person name="Yates T."/>
            <person name="Jawdy S."/>
            <person name="Smart L.B."/>
            <person name="Muchero W."/>
        </authorList>
    </citation>
    <scope>NUCLEOTIDE SEQUENCE</scope>
    <source>
        <tissue evidence="2">Shoot tip</tissue>
    </source>
</reference>
<proteinExistence type="predicted"/>
<sequence>MELCLRTWLVLKLDIGNWGFDQFRVLAVSGGVSGGSDGLGGSSGGGGGQGGGSSGGGGSGGHRKLVIPFMVFESSCEVPCVD</sequence>
<keyword evidence="3" id="KW-1185">Reference proteome</keyword>
<dbReference type="Proteomes" id="UP001151752">
    <property type="component" value="Chromosome 6"/>
</dbReference>
<comment type="caution">
    <text evidence="2">The sequence shown here is derived from an EMBL/GenBank/DDBJ whole genome shotgun (WGS) entry which is preliminary data.</text>
</comment>
<gene>
    <name evidence="2" type="ORF">OIU74_030012</name>
</gene>
<dbReference type="AlphaFoldDB" id="A0A9Q0VF54"/>
<reference evidence="2" key="2">
    <citation type="journal article" date="2023" name="Int. J. Mol. Sci.">
        <title>De Novo Assembly and Annotation of 11 Diverse Shrub Willow (Salix) Genomes Reveals Novel Gene Organization in Sex-Linked Regions.</title>
        <authorList>
            <person name="Hyden B."/>
            <person name="Feng K."/>
            <person name="Yates T.B."/>
            <person name="Jawdy S."/>
            <person name="Cereghino C."/>
            <person name="Smart L.B."/>
            <person name="Muchero W."/>
        </authorList>
    </citation>
    <scope>NUCLEOTIDE SEQUENCE</scope>
    <source>
        <tissue evidence="2">Shoot tip</tissue>
    </source>
</reference>
<feature type="region of interest" description="Disordered" evidence="1">
    <location>
        <begin position="37"/>
        <end position="60"/>
    </location>
</feature>
<evidence type="ECO:0000313" key="2">
    <source>
        <dbReference type="EMBL" id="KAJ6747665.1"/>
    </source>
</evidence>